<organism evidence="2 3">
    <name type="scientific">Alkalimarinus alittae</name>
    <dbReference type="NCBI Taxonomy" id="2961619"/>
    <lineage>
        <taxon>Bacteria</taxon>
        <taxon>Pseudomonadati</taxon>
        <taxon>Pseudomonadota</taxon>
        <taxon>Gammaproteobacteria</taxon>
        <taxon>Alteromonadales</taxon>
        <taxon>Alteromonadaceae</taxon>
        <taxon>Alkalimarinus</taxon>
    </lineage>
</organism>
<dbReference type="RefSeq" id="WP_265047521.1">
    <property type="nucleotide sequence ID" value="NZ_CP100390.1"/>
</dbReference>
<accession>A0ABY6N1Q4</accession>
<sequence>MSFWPKLAVYLLLTLLTASCAHRPAINSTTPTIDATGVKNILVINTNHSLERYRVSQAAFIETLKLTAADNTRAVSTIDLDMDNTPVETLQDVLNQRHYDAVYCIGAKALGSVDYIDPNTQVVFSSVLNWRRFVDQPRYSGIASDPATEAQLTWFKYFFPDIKTIGVLYSAKNRQLLKHATKIASQLSINIVGEEVHSNSSLMAQANALLPNVDALWLISDSTVLSSTDTAKQLFAAADQHKTPILSYNPVFVEMGALLSISADVATTGRQAALIMNNLLSGSNQASSIQFPAGSSISLNLRKVHEYNIKLNSSALDSVNELVGE</sequence>
<dbReference type="Gene3D" id="3.40.50.2300">
    <property type="match status" value="2"/>
</dbReference>
<keyword evidence="3" id="KW-1185">Reference proteome</keyword>
<evidence type="ECO:0008006" key="4">
    <source>
        <dbReference type="Google" id="ProtNLM"/>
    </source>
</evidence>
<dbReference type="PANTHER" id="PTHR35271:SF1">
    <property type="entry name" value="ABC TRANSPORTER, SUBSTRATE-BINDING LIPOPROTEIN"/>
    <property type="match status" value="1"/>
</dbReference>
<evidence type="ECO:0000256" key="1">
    <source>
        <dbReference type="SAM" id="SignalP"/>
    </source>
</evidence>
<proteinExistence type="predicted"/>
<dbReference type="Pfam" id="PF04392">
    <property type="entry name" value="ABC_sub_bind"/>
    <property type="match status" value="1"/>
</dbReference>
<dbReference type="InterPro" id="IPR007487">
    <property type="entry name" value="ABC_transpt-TYRBP-like"/>
</dbReference>
<reference evidence="2" key="1">
    <citation type="submission" date="2022-06" db="EMBL/GenBank/DDBJ databases">
        <title>Alkalimarinus sp. nov., isolated from gut of a Alitta virens.</title>
        <authorList>
            <person name="Yang A.I."/>
            <person name="Shin N.-R."/>
        </authorList>
    </citation>
    <scope>NUCLEOTIDE SEQUENCE</scope>
    <source>
        <strain evidence="2">A2M4</strain>
    </source>
</reference>
<dbReference type="PROSITE" id="PS51257">
    <property type="entry name" value="PROKAR_LIPOPROTEIN"/>
    <property type="match status" value="1"/>
</dbReference>
<dbReference type="Proteomes" id="UP001163739">
    <property type="component" value="Chromosome"/>
</dbReference>
<protein>
    <recommendedName>
        <fullName evidence="4">ABC transporter substrate-binding protein</fullName>
    </recommendedName>
</protein>
<feature type="signal peptide" evidence="1">
    <location>
        <begin position="1"/>
        <end position="21"/>
    </location>
</feature>
<evidence type="ECO:0000313" key="3">
    <source>
        <dbReference type="Proteomes" id="UP001163739"/>
    </source>
</evidence>
<dbReference type="EMBL" id="CP100390">
    <property type="protein sequence ID" value="UZE96036.1"/>
    <property type="molecule type" value="Genomic_DNA"/>
</dbReference>
<name>A0ABY6N1Q4_9ALTE</name>
<evidence type="ECO:0000313" key="2">
    <source>
        <dbReference type="EMBL" id="UZE96036.1"/>
    </source>
</evidence>
<dbReference type="PANTHER" id="PTHR35271">
    <property type="entry name" value="ABC TRANSPORTER, SUBSTRATE-BINDING LIPOPROTEIN-RELATED"/>
    <property type="match status" value="1"/>
</dbReference>
<feature type="chain" id="PRO_5045150599" description="ABC transporter substrate-binding protein" evidence="1">
    <location>
        <begin position="22"/>
        <end position="325"/>
    </location>
</feature>
<gene>
    <name evidence="2" type="ORF">NKI27_18625</name>
</gene>
<keyword evidence="1" id="KW-0732">Signal</keyword>